<proteinExistence type="predicted"/>
<dbReference type="VEuPathDB" id="VectorBase:ASIC020526"/>
<feature type="signal peptide" evidence="2">
    <location>
        <begin position="1"/>
        <end position="33"/>
    </location>
</feature>
<feature type="region of interest" description="Disordered" evidence="1">
    <location>
        <begin position="85"/>
        <end position="106"/>
    </location>
</feature>
<keyword evidence="2" id="KW-0732">Signal</keyword>
<evidence type="ECO:0000313" key="3">
    <source>
        <dbReference type="EMBL" id="KFB52326.1"/>
    </source>
</evidence>
<evidence type="ECO:0008006" key="6">
    <source>
        <dbReference type="Google" id="ProtNLM"/>
    </source>
</evidence>
<dbReference type="EMBL" id="KE525370">
    <property type="protein sequence ID" value="KFB52326.1"/>
    <property type="molecule type" value="Genomic_DNA"/>
</dbReference>
<gene>
    <name evidence="3" type="ORF">ZHAS_00020526</name>
</gene>
<accession>A0A084WQ32</accession>
<evidence type="ECO:0000256" key="1">
    <source>
        <dbReference type="SAM" id="MobiDB-lite"/>
    </source>
</evidence>
<evidence type="ECO:0000313" key="5">
    <source>
        <dbReference type="Proteomes" id="UP000030765"/>
    </source>
</evidence>
<feature type="chain" id="PRO_5001785235" description="Secreted protein" evidence="2">
    <location>
        <begin position="34"/>
        <end position="122"/>
    </location>
</feature>
<reference evidence="4" key="2">
    <citation type="submission" date="2020-05" db="UniProtKB">
        <authorList>
            <consortium name="EnsemblMetazoa"/>
        </authorList>
    </citation>
    <scope>IDENTIFICATION</scope>
</reference>
<sequence length="122" mass="13368">MNYEMRSRTHCLAVKFFALACVCVCACVCTARSRSLPPHTTSPPCPGRARSDPQQHHDPAIGARKSCATDGLCCALRSGGYVMAHQSSSTSNSTSRTHRERPQHEKMAVEAVIERNAQQQCH</sequence>
<dbReference type="EMBL" id="ATLV01025165">
    <property type="status" value="NOT_ANNOTATED_CDS"/>
    <property type="molecule type" value="Genomic_DNA"/>
</dbReference>
<dbReference type="EnsemblMetazoa" id="ASIC020526-RA">
    <property type="protein sequence ID" value="ASIC020526-PA"/>
    <property type="gene ID" value="ASIC020526"/>
</dbReference>
<evidence type="ECO:0000256" key="2">
    <source>
        <dbReference type="SAM" id="SignalP"/>
    </source>
</evidence>
<organism evidence="3">
    <name type="scientific">Anopheles sinensis</name>
    <name type="common">Mosquito</name>
    <dbReference type="NCBI Taxonomy" id="74873"/>
    <lineage>
        <taxon>Eukaryota</taxon>
        <taxon>Metazoa</taxon>
        <taxon>Ecdysozoa</taxon>
        <taxon>Arthropoda</taxon>
        <taxon>Hexapoda</taxon>
        <taxon>Insecta</taxon>
        <taxon>Pterygota</taxon>
        <taxon>Neoptera</taxon>
        <taxon>Endopterygota</taxon>
        <taxon>Diptera</taxon>
        <taxon>Nematocera</taxon>
        <taxon>Culicoidea</taxon>
        <taxon>Culicidae</taxon>
        <taxon>Anophelinae</taxon>
        <taxon>Anopheles</taxon>
    </lineage>
</organism>
<name>A0A084WQ32_ANOSI</name>
<reference evidence="3 5" key="1">
    <citation type="journal article" date="2014" name="BMC Genomics">
        <title>Genome sequence of Anopheles sinensis provides insight into genetics basis of mosquito competence for malaria parasites.</title>
        <authorList>
            <person name="Zhou D."/>
            <person name="Zhang D."/>
            <person name="Ding G."/>
            <person name="Shi L."/>
            <person name="Hou Q."/>
            <person name="Ye Y."/>
            <person name="Xu Y."/>
            <person name="Zhou H."/>
            <person name="Xiong C."/>
            <person name="Li S."/>
            <person name="Yu J."/>
            <person name="Hong S."/>
            <person name="Yu X."/>
            <person name="Zou P."/>
            <person name="Chen C."/>
            <person name="Chang X."/>
            <person name="Wang W."/>
            <person name="Lv Y."/>
            <person name="Sun Y."/>
            <person name="Ma L."/>
            <person name="Shen B."/>
            <person name="Zhu C."/>
        </authorList>
    </citation>
    <scope>NUCLEOTIDE SEQUENCE [LARGE SCALE GENOMIC DNA]</scope>
</reference>
<keyword evidence="5" id="KW-1185">Reference proteome</keyword>
<protein>
    <recommendedName>
        <fullName evidence="6">Secreted protein</fullName>
    </recommendedName>
</protein>
<feature type="compositionally biased region" description="Basic and acidic residues" evidence="1">
    <location>
        <begin position="49"/>
        <end position="59"/>
    </location>
</feature>
<dbReference type="Proteomes" id="UP000030765">
    <property type="component" value="Unassembled WGS sequence"/>
</dbReference>
<dbReference type="AlphaFoldDB" id="A0A084WQ32"/>
<evidence type="ECO:0000313" key="4">
    <source>
        <dbReference type="EnsemblMetazoa" id="ASIC020526-PA"/>
    </source>
</evidence>
<feature type="region of interest" description="Disordered" evidence="1">
    <location>
        <begin position="34"/>
        <end position="61"/>
    </location>
</feature>